<proteinExistence type="predicted"/>
<dbReference type="Proteomes" id="UP000076848">
    <property type="component" value="Unassembled WGS sequence"/>
</dbReference>
<dbReference type="EMBL" id="FKIF01000002">
    <property type="protein sequence ID" value="SAI67007.1"/>
    <property type="molecule type" value="Genomic_DNA"/>
</dbReference>
<accession>A0A157S9C0</accession>
<dbReference type="AlphaFoldDB" id="A0A157S9C0"/>
<protein>
    <submittedName>
        <fullName evidence="1">Uncharacterized protein</fullName>
    </submittedName>
</protein>
<organism evidence="1 2">
    <name type="scientific">Bordetella ansorpii</name>
    <dbReference type="NCBI Taxonomy" id="288768"/>
    <lineage>
        <taxon>Bacteria</taxon>
        <taxon>Pseudomonadati</taxon>
        <taxon>Pseudomonadota</taxon>
        <taxon>Betaproteobacteria</taxon>
        <taxon>Burkholderiales</taxon>
        <taxon>Alcaligenaceae</taxon>
        <taxon>Bordetella</taxon>
    </lineage>
</organism>
<keyword evidence="2" id="KW-1185">Reference proteome</keyword>
<name>A0A157S9C0_9BORD</name>
<evidence type="ECO:0000313" key="1">
    <source>
        <dbReference type="EMBL" id="SAI67007.1"/>
    </source>
</evidence>
<reference evidence="1 2" key="1">
    <citation type="submission" date="2016-04" db="EMBL/GenBank/DDBJ databases">
        <authorList>
            <consortium name="Pathogen Informatics"/>
        </authorList>
    </citation>
    <scope>NUCLEOTIDE SEQUENCE [LARGE SCALE GENOMIC DNA]</scope>
    <source>
        <strain evidence="1 2">H050680373</strain>
    </source>
</reference>
<gene>
    <name evidence="1" type="ORF">SAMEA3906486_01266</name>
</gene>
<evidence type="ECO:0000313" key="2">
    <source>
        <dbReference type="Proteomes" id="UP000076848"/>
    </source>
</evidence>
<sequence>MARYENSSPTPDVIPDLILILIPIQRVVDENNILHPISAWDSELASSNYQLWMFVPLFTMAK</sequence>